<dbReference type="GO" id="GO:0003755">
    <property type="term" value="F:peptidyl-prolyl cis-trans isomerase activity"/>
    <property type="evidence" value="ECO:0007669"/>
    <property type="project" value="UniProtKB-KW"/>
</dbReference>
<keyword evidence="1 7" id="KW-0732">Signal</keyword>
<evidence type="ECO:0000313" key="9">
    <source>
        <dbReference type="EMBL" id="SPQ01142.1"/>
    </source>
</evidence>
<dbReference type="InterPro" id="IPR046357">
    <property type="entry name" value="PPIase_dom_sf"/>
</dbReference>
<evidence type="ECO:0000313" key="10">
    <source>
        <dbReference type="Proteomes" id="UP000245125"/>
    </source>
</evidence>
<dbReference type="InterPro" id="IPR000297">
    <property type="entry name" value="PPIase_PpiC"/>
</dbReference>
<protein>
    <submittedName>
        <fullName evidence="9">Putative PpiC-type peptidyl-prolyl cis-trans isomerase</fullName>
    </submittedName>
</protein>
<keyword evidence="2" id="KW-0574">Periplasm</keyword>
<proteinExistence type="predicted"/>
<dbReference type="SUPFAM" id="SSF54534">
    <property type="entry name" value="FKBP-like"/>
    <property type="match status" value="1"/>
</dbReference>
<dbReference type="Pfam" id="PF00639">
    <property type="entry name" value="Rotamase"/>
    <property type="match status" value="1"/>
</dbReference>
<dbReference type="InterPro" id="IPR015391">
    <property type="entry name" value="SurA_N"/>
</dbReference>
<name>A0A2U3QI98_9BACT</name>
<dbReference type="AlphaFoldDB" id="A0A2U3QI98"/>
<evidence type="ECO:0000256" key="6">
    <source>
        <dbReference type="PROSITE-ProRule" id="PRU00278"/>
    </source>
</evidence>
<feature type="signal peptide" evidence="7">
    <location>
        <begin position="1"/>
        <end position="21"/>
    </location>
</feature>
<evidence type="ECO:0000259" key="8">
    <source>
        <dbReference type="PROSITE" id="PS50198"/>
    </source>
</evidence>
<dbReference type="Gene3D" id="3.10.50.40">
    <property type="match status" value="1"/>
</dbReference>
<keyword evidence="3 6" id="KW-0697">Rotamase</keyword>
<evidence type="ECO:0000256" key="5">
    <source>
        <dbReference type="ARBA" id="ARBA00023235"/>
    </source>
</evidence>
<accession>A0A2U3QI98</accession>
<keyword evidence="10" id="KW-1185">Reference proteome</keyword>
<sequence>MLRIKSMLIVFFVVLASSSQASILLDRVVAVVNQEVITWSELYRSMESDAAPQVKEMKENERRQILKDNELSFLETLINVKLQLQEARNAGISVTDEEIKEGIDNIKKKYSMTESAFLDSLSKEGYTFDEYKKRLREQIMISKVVNLQIRSKIVASDADIKKFLDENKELSQSGAAYRLRQIFFKAPKNDADRNMVEEKAAAVLKKLKEGANFNDLAKQYSEDASASSGGDLGLVRKNQIAKEFIDAVSTMKPGEVSSPFWTAGGLHIIQLNEIIGPKSGDEIKEEARTAVISKTFTERYAVWIKGLREKSYIEIRL</sequence>
<evidence type="ECO:0000256" key="3">
    <source>
        <dbReference type="ARBA" id="ARBA00023110"/>
    </source>
</evidence>
<dbReference type="PANTHER" id="PTHR47637:SF1">
    <property type="entry name" value="CHAPERONE SURA"/>
    <property type="match status" value="1"/>
</dbReference>
<dbReference type="InterPro" id="IPR050280">
    <property type="entry name" value="OMP_Chaperone_SurA"/>
</dbReference>
<dbReference type="Proteomes" id="UP000245125">
    <property type="component" value="Unassembled WGS sequence"/>
</dbReference>
<dbReference type="PANTHER" id="PTHR47637">
    <property type="entry name" value="CHAPERONE SURA"/>
    <property type="match status" value="1"/>
</dbReference>
<reference evidence="10" key="1">
    <citation type="submission" date="2018-03" db="EMBL/GenBank/DDBJ databases">
        <authorList>
            <person name="Zecchin S."/>
        </authorList>
    </citation>
    <scope>NUCLEOTIDE SEQUENCE [LARGE SCALE GENOMIC DNA]</scope>
</reference>
<evidence type="ECO:0000256" key="2">
    <source>
        <dbReference type="ARBA" id="ARBA00022764"/>
    </source>
</evidence>
<dbReference type="InterPro" id="IPR027304">
    <property type="entry name" value="Trigger_fact/SurA_dom_sf"/>
</dbReference>
<feature type="domain" description="PpiC" evidence="8">
    <location>
        <begin position="174"/>
        <end position="273"/>
    </location>
</feature>
<gene>
    <name evidence="9" type="ORF">NBG4_440014</name>
</gene>
<feature type="chain" id="PRO_5015668615" evidence="7">
    <location>
        <begin position="22"/>
        <end position="317"/>
    </location>
</feature>
<evidence type="ECO:0000256" key="4">
    <source>
        <dbReference type="ARBA" id="ARBA00023186"/>
    </source>
</evidence>
<evidence type="ECO:0000256" key="1">
    <source>
        <dbReference type="ARBA" id="ARBA00022729"/>
    </source>
</evidence>
<dbReference type="EMBL" id="OUUY01000091">
    <property type="protein sequence ID" value="SPQ01142.1"/>
    <property type="molecule type" value="Genomic_DNA"/>
</dbReference>
<organism evidence="9 10">
    <name type="scientific">Candidatus Sulfobium mesophilum</name>
    <dbReference type="NCBI Taxonomy" id="2016548"/>
    <lineage>
        <taxon>Bacteria</taxon>
        <taxon>Pseudomonadati</taxon>
        <taxon>Nitrospirota</taxon>
        <taxon>Nitrospiria</taxon>
        <taxon>Nitrospirales</taxon>
        <taxon>Nitrospiraceae</taxon>
        <taxon>Candidatus Sulfobium</taxon>
    </lineage>
</organism>
<dbReference type="Gene3D" id="1.10.4030.10">
    <property type="entry name" value="Porin chaperone SurA, peptide-binding domain"/>
    <property type="match status" value="1"/>
</dbReference>
<dbReference type="Pfam" id="PF09312">
    <property type="entry name" value="SurA_N"/>
    <property type="match status" value="1"/>
</dbReference>
<keyword evidence="4" id="KW-0143">Chaperone</keyword>
<dbReference type="OrthoDB" id="9786344at2"/>
<dbReference type="PROSITE" id="PS50198">
    <property type="entry name" value="PPIC_PPIASE_2"/>
    <property type="match status" value="1"/>
</dbReference>
<keyword evidence="5 6" id="KW-0413">Isomerase</keyword>
<evidence type="ECO:0000256" key="7">
    <source>
        <dbReference type="SAM" id="SignalP"/>
    </source>
</evidence>
<dbReference type="SUPFAM" id="SSF109998">
    <property type="entry name" value="Triger factor/SurA peptide-binding domain-like"/>
    <property type="match status" value="1"/>
</dbReference>